<organism evidence="1">
    <name type="scientific">Arundo donax</name>
    <name type="common">Giant reed</name>
    <name type="synonym">Donax arundinaceus</name>
    <dbReference type="NCBI Taxonomy" id="35708"/>
    <lineage>
        <taxon>Eukaryota</taxon>
        <taxon>Viridiplantae</taxon>
        <taxon>Streptophyta</taxon>
        <taxon>Embryophyta</taxon>
        <taxon>Tracheophyta</taxon>
        <taxon>Spermatophyta</taxon>
        <taxon>Magnoliopsida</taxon>
        <taxon>Liliopsida</taxon>
        <taxon>Poales</taxon>
        <taxon>Poaceae</taxon>
        <taxon>PACMAD clade</taxon>
        <taxon>Arundinoideae</taxon>
        <taxon>Arundineae</taxon>
        <taxon>Arundo</taxon>
    </lineage>
</organism>
<reference evidence="1" key="1">
    <citation type="submission" date="2014-09" db="EMBL/GenBank/DDBJ databases">
        <authorList>
            <person name="Magalhaes I.L.F."/>
            <person name="Oliveira U."/>
            <person name="Santos F.R."/>
            <person name="Vidigal T.H.D.A."/>
            <person name="Brescovit A.D."/>
            <person name="Santos A.J."/>
        </authorList>
    </citation>
    <scope>NUCLEOTIDE SEQUENCE</scope>
    <source>
        <tissue evidence="1">Shoot tissue taken approximately 20 cm above the soil surface</tissue>
    </source>
</reference>
<protein>
    <submittedName>
        <fullName evidence="1">Uncharacterized protein</fullName>
    </submittedName>
</protein>
<dbReference type="EMBL" id="GBRH01263397">
    <property type="protein sequence ID" value="JAD34498.1"/>
    <property type="molecule type" value="Transcribed_RNA"/>
</dbReference>
<evidence type="ECO:0000313" key="1">
    <source>
        <dbReference type="EMBL" id="JAD34498.1"/>
    </source>
</evidence>
<sequence>MLRCSVDILFFCSKYIQ</sequence>
<accession>A0A0A8Z9X9</accession>
<dbReference type="AlphaFoldDB" id="A0A0A8Z9X9"/>
<reference evidence="1" key="2">
    <citation type="journal article" date="2015" name="Data Brief">
        <title>Shoot transcriptome of the giant reed, Arundo donax.</title>
        <authorList>
            <person name="Barrero R.A."/>
            <person name="Guerrero F.D."/>
            <person name="Moolhuijzen P."/>
            <person name="Goolsby J.A."/>
            <person name="Tidwell J."/>
            <person name="Bellgard S.E."/>
            <person name="Bellgard M.I."/>
        </authorList>
    </citation>
    <scope>NUCLEOTIDE SEQUENCE</scope>
    <source>
        <tissue evidence="1">Shoot tissue taken approximately 20 cm above the soil surface</tissue>
    </source>
</reference>
<proteinExistence type="predicted"/>
<name>A0A0A8Z9X9_ARUDO</name>